<feature type="region of interest" description="Disordered" evidence="5">
    <location>
        <begin position="1004"/>
        <end position="1043"/>
    </location>
</feature>
<reference evidence="8" key="4">
    <citation type="submission" date="2025-09" db="UniProtKB">
        <authorList>
            <consortium name="Ensembl"/>
        </authorList>
    </citation>
    <scope>IDENTIFICATION</scope>
    <source>
        <strain evidence="8">C57BL/6J</strain>
    </source>
</reference>
<evidence type="ECO:0000313" key="10">
    <source>
        <dbReference type="Proteomes" id="UP000000589"/>
    </source>
</evidence>
<feature type="region of interest" description="Disordered" evidence="5">
    <location>
        <begin position="694"/>
        <end position="749"/>
    </location>
</feature>
<gene>
    <name evidence="8 9" type="primary">Spem3</name>
    <name evidence="9" type="synonym">Gm39566</name>
</gene>
<dbReference type="Bgee" id="ENSMUSG00000109737">
    <property type="expression patterns" value="Expressed in testis and 3 other cell types or tissues"/>
</dbReference>
<evidence type="ECO:0000313" key="8">
    <source>
        <dbReference type="Ensembl" id="ENSMUSP00000148194.2"/>
    </source>
</evidence>
<dbReference type="GeneTree" id="ENSGT00940000164517"/>
<feature type="compositionally biased region" description="Polar residues" evidence="5">
    <location>
        <begin position="1004"/>
        <end position="1017"/>
    </location>
</feature>
<feature type="region of interest" description="Disordered" evidence="5">
    <location>
        <begin position="856"/>
        <end position="885"/>
    </location>
</feature>
<dbReference type="GO" id="GO:0016020">
    <property type="term" value="C:membrane"/>
    <property type="evidence" value="ECO:0007669"/>
    <property type="project" value="UniProtKB-SubCell"/>
</dbReference>
<dbReference type="RNAct" id="A0A1B0GT45">
    <property type="molecule type" value="protein"/>
</dbReference>
<evidence type="ECO:0000256" key="3">
    <source>
        <dbReference type="ARBA" id="ARBA00022989"/>
    </source>
</evidence>
<protein>
    <submittedName>
        <fullName evidence="8">SPEM family member 3</fullName>
    </submittedName>
</protein>
<keyword evidence="4 6" id="KW-0472">Membrane</keyword>
<dbReference type="Pfam" id="PF15670">
    <property type="entry name" value="Spem1"/>
    <property type="match status" value="1"/>
</dbReference>
<dbReference type="GO" id="GO:0007291">
    <property type="term" value="P:sperm individualization"/>
    <property type="evidence" value="ECO:0000318"/>
    <property type="project" value="GO_Central"/>
</dbReference>
<feature type="region of interest" description="Disordered" evidence="5">
    <location>
        <begin position="624"/>
        <end position="677"/>
    </location>
</feature>
<feature type="compositionally biased region" description="Polar residues" evidence="5">
    <location>
        <begin position="1237"/>
        <end position="1251"/>
    </location>
</feature>
<dbReference type="Ensembl" id="ENSMUST00000210714.2">
    <property type="protein sequence ID" value="ENSMUSP00000148194.2"/>
    <property type="gene ID" value="ENSMUSG00000109737.2"/>
</dbReference>
<organism evidence="8 10">
    <name type="scientific">Mus musculus</name>
    <name type="common">Mouse</name>
    <dbReference type="NCBI Taxonomy" id="10090"/>
    <lineage>
        <taxon>Eukaryota</taxon>
        <taxon>Metazoa</taxon>
        <taxon>Chordata</taxon>
        <taxon>Craniata</taxon>
        <taxon>Vertebrata</taxon>
        <taxon>Euteleostomi</taxon>
        <taxon>Mammalia</taxon>
        <taxon>Eutheria</taxon>
        <taxon>Euarchontoglires</taxon>
        <taxon>Glires</taxon>
        <taxon>Rodentia</taxon>
        <taxon>Myomorpha</taxon>
        <taxon>Muroidea</taxon>
        <taxon>Muridae</taxon>
        <taxon>Murinae</taxon>
        <taxon>Mus</taxon>
        <taxon>Mus</taxon>
    </lineage>
</organism>
<dbReference type="CTD" id="107983988"/>
<dbReference type="AlphaFoldDB" id="A0A1B0GT45"/>
<feature type="compositionally biased region" description="Low complexity" evidence="5">
    <location>
        <begin position="629"/>
        <end position="643"/>
    </location>
</feature>
<dbReference type="PANTHER" id="PTHR34834:SF3">
    <property type="entry name" value="SPEM FAMILY MEMBER 3"/>
    <property type="match status" value="1"/>
</dbReference>
<feature type="compositionally biased region" description="Polar residues" evidence="5">
    <location>
        <begin position="724"/>
        <end position="742"/>
    </location>
</feature>
<dbReference type="AGR" id="MGI:5622451"/>
<comment type="subcellular location">
    <subcellularLocation>
        <location evidence="1">Membrane</location>
        <topology evidence="1">Single-pass membrane protein</topology>
    </subcellularLocation>
</comment>
<dbReference type="KEGG" id="mmu:105243794"/>
<dbReference type="OMA" id="MPPKINW"/>
<dbReference type="GO" id="GO:0030317">
    <property type="term" value="P:flagellated sperm motility"/>
    <property type="evidence" value="ECO:0000318"/>
    <property type="project" value="GO_Central"/>
</dbReference>
<feature type="domain" description="Spermatid maturation protein 1 N-terminal" evidence="7">
    <location>
        <begin position="1"/>
        <end position="69"/>
    </location>
</feature>
<dbReference type="GeneID" id="105243794"/>
<dbReference type="Proteomes" id="UP000000589">
    <property type="component" value="Chromosome 11"/>
</dbReference>
<dbReference type="ProteomicsDB" id="303968"/>
<evidence type="ECO:0000259" key="7">
    <source>
        <dbReference type="Pfam" id="PF15670"/>
    </source>
</evidence>
<dbReference type="VEuPathDB" id="HostDB:ENSMUSG00000109737"/>
<reference evidence="8" key="3">
    <citation type="submission" date="2025-08" db="UniProtKB">
        <authorList>
            <consortium name="Ensembl"/>
        </authorList>
    </citation>
    <scope>IDENTIFICATION</scope>
    <source>
        <strain evidence="8">C57BL/6J</strain>
    </source>
</reference>
<dbReference type="PANTHER" id="PTHR34834">
    <property type="entry name" value="SPERMATID MATURATION PROTEIN 1"/>
    <property type="match status" value="1"/>
</dbReference>
<keyword evidence="2 6" id="KW-0812">Transmembrane</keyword>
<accession>A0A1B0GT45</accession>
<feature type="compositionally biased region" description="Pro residues" evidence="5">
    <location>
        <begin position="255"/>
        <end position="268"/>
    </location>
</feature>
<name>A0A1B0GT45_MOUSE</name>
<feature type="region of interest" description="Disordered" evidence="5">
    <location>
        <begin position="1219"/>
        <end position="1251"/>
    </location>
</feature>
<dbReference type="GO" id="GO:0005737">
    <property type="term" value="C:cytoplasm"/>
    <property type="evidence" value="ECO:0000318"/>
    <property type="project" value="GO_Central"/>
</dbReference>
<evidence type="ECO:0000256" key="1">
    <source>
        <dbReference type="ARBA" id="ARBA00004167"/>
    </source>
</evidence>
<dbReference type="MGI" id="MGI:5622451">
    <property type="gene designation" value="Spem3"/>
</dbReference>
<feature type="compositionally biased region" description="Polar residues" evidence="5">
    <location>
        <begin position="646"/>
        <end position="656"/>
    </location>
</feature>
<evidence type="ECO:0000256" key="4">
    <source>
        <dbReference type="ARBA" id="ARBA00023136"/>
    </source>
</evidence>
<feature type="region of interest" description="Disordered" evidence="5">
    <location>
        <begin position="134"/>
        <end position="343"/>
    </location>
</feature>
<keyword evidence="10" id="KW-1185">Reference proteome</keyword>
<feature type="region of interest" description="Disordered" evidence="5">
    <location>
        <begin position="900"/>
        <end position="929"/>
    </location>
</feature>
<reference evidence="8 10" key="2">
    <citation type="journal article" date="2011" name="PLoS Biol.">
        <title>Modernizing reference genome assemblies.</title>
        <authorList>
            <person name="Church D.M."/>
            <person name="Schneider V.A."/>
            <person name="Graves T."/>
            <person name="Auger K."/>
            <person name="Cunningham F."/>
            <person name="Bouk N."/>
            <person name="Chen H.C."/>
            <person name="Agarwala R."/>
            <person name="McLaren W.M."/>
            <person name="Ritchie G.R."/>
            <person name="Albracht D."/>
            <person name="Kremitzki M."/>
            <person name="Rock S."/>
            <person name="Kotkiewicz H."/>
            <person name="Kremitzki C."/>
            <person name="Wollam A."/>
            <person name="Trani L."/>
            <person name="Fulton L."/>
            <person name="Fulton R."/>
            <person name="Matthews L."/>
            <person name="Whitehead S."/>
            <person name="Chow W."/>
            <person name="Torrance J."/>
            <person name="Dunn M."/>
            <person name="Harden G."/>
            <person name="Threadgold G."/>
            <person name="Wood J."/>
            <person name="Collins J."/>
            <person name="Heath P."/>
            <person name="Griffiths G."/>
            <person name="Pelan S."/>
            <person name="Grafham D."/>
            <person name="Eichler E.E."/>
            <person name="Weinstock G."/>
            <person name="Mardis E.R."/>
            <person name="Wilson R.K."/>
            <person name="Howe K."/>
            <person name="Flicek P."/>
            <person name="Hubbard T."/>
        </authorList>
    </citation>
    <scope>NUCLEOTIDE SEQUENCE [LARGE SCALE GENOMIC DNA]</scope>
    <source>
        <strain evidence="8 10">C57BL/6J</strain>
    </source>
</reference>
<evidence type="ECO:0000313" key="9">
    <source>
        <dbReference type="MGI" id="MGI:5622451"/>
    </source>
</evidence>
<feature type="compositionally biased region" description="Polar residues" evidence="5">
    <location>
        <begin position="309"/>
        <end position="318"/>
    </location>
</feature>
<dbReference type="SMR" id="A0A1B0GT45"/>
<feature type="compositionally biased region" description="Basic and acidic residues" evidence="5">
    <location>
        <begin position="1219"/>
        <end position="1230"/>
    </location>
</feature>
<sequence>MGERIYHGAHSCSGTNFRKCQDLGDSILLILGTFILLNVGINVVTLLWKHLKSSLRILFHLYFPRDTKNLCSRTPARLHHRPSFLPGHGNHLDSWIPNTNDENTSRSCWMPPQCGHGRAPTEAPWELWKEGLMGAGESSQDPATKTQASSFARPEISSQIPKISKLNMAPSSSPQDNKTKAPVDSPPHAPAQALTYTSTNTHEHLSTQSQTQTSEHSELRAQDVKHTSARASPSRAPDFIPAFSEVSKPAKAPSPTSPCQPAPNPPYAPVKATTHSQSHALGQAQPHLLPSSSHQIPAPTPARDLAHNPKQNSACTSPQTPPKSPTYAPFQSQGHDPVPIPVHTLTHSQADVPKETESQVSAHAPSHSPIHLYAHTSVPNPTSAPAPTFTPVTCVLTPVPTCAPAPALALSMTTTQAPVQVPTTTSTPTPSSVPSIVATFGPSFSTGHMVYDARREKPSTFPRHGSQDSRYIRKDLNILSRPQEMMGLVNSGTAEQTPKQHGGDTAEPPSGPRLGYLELGNMEWTISDHAKDKFSQPKTFPYSSVHPCRSERKTEEAQAPLYHQFLVYAQDATPSKPCLHSPSTTQSTLTTVPAPCTLSLPLVSPRTFAVSLSNHLKPSSLTQASSFLSTPSSPQMASSSHFSIPPQFSTTAQSLIQPPNPENQNLNQGLDHQKTPSLAKDSGVLKDISFTQDTGLQKNPSLIPNPQLQKNPGLTQDPGFHKNPSLTTNPGFQKNPGLSQDSSLHKNPGLTLTPGVNKNLGFYKFPNHTQDLYLCTNPNGSQDSCLQKNLDLSQDSGLRSPAAIQDAGVLRSHSALDAIQHPSLHKNGIFNETSGQSTLSFMQDSLVYRNAPLNQDPVINKNKDPSLGTTYERPDPCRESGGNNVTGNVQYPGVCRNVGFTQDSRPQKNRHHTEDSEVNKISGLTQESSTHKSLGLVQTSCLHKSSGLTQDSGDYKNLGLIQDSQICRVPDLIQDSDSYKSSSLINATETEKRSDLNQDVSIYSSEHSQSSNLQECSATERDPCPHQDPALGRGSGFKPPGLTQQAIPCKDSALILDAGLAKRLSYVPGTDSAQISGSLQTVMLTPSPVKSFACKMASHKDNTKQHLPWTSVPFSQNSCPPKAQVISEDMKTFSEVPVLIELQQPSRRLDRQDWVYHPVDTVPPACQKYRQMSMPPKINWKPHYPGPGLRTGHVVFDSRQKPLVTGREKCEALCSRRFRQEAPRNSETQKEWGYQNVMRTLNTEGTNSRRE</sequence>
<feature type="compositionally biased region" description="Basic and acidic residues" evidence="5">
    <location>
        <begin position="215"/>
        <end position="226"/>
    </location>
</feature>
<dbReference type="InParanoid" id="A0A1B0GT45"/>
<reference evidence="8 10" key="1">
    <citation type="journal article" date="2009" name="PLoS Biol.">
        <title>Lineage-specific biology revealed by a finished genome assembly of the mouse.</title>
        <authorList>
            <consortium name="Mouse Genome Sequencing Consortium"/>
            <person name="Church D.M."/>
            <person name="Goodstadt L."/>
            <person name="Hillier L.W."/>
            <person name="Zody M.C."/>
            <person name="Goldstein S."/>
            <person name="She X."/>
            <person name="Bult C.J."/>
            <person name="Agarwala R."/>
            <person name="Cherry J.L."/>
            <person name="DiCuccio M."/>
            <person name="Hlavina W."/>
            <person name="Kapustin Y."/>
            <person name="Meric P."/>
            <person name="Maglott D."/>
            <person name="Birtle Z."/>
            <person name="Marques A.C."/>
            <person name="Graves T."/>
            <person name="Zhou S."/>
            <person name="Teague B."/>
            <person name="Potamousis K."/>
            <person name="Churas C."/>
            <person name="Place M."/>
            <person name="Herschleb J."/>
            <person name="Runnheim R."/>
            <person name="Forrest D."/>
            <person name="Amos-Landgraf J."/>
            <person name="Schwartz D.C."/>
            <person name="Cheng Z."/>
            <person name="Lindblad-Toh K."/>
            <person name="Eichler E.E."/>
            <person name="Ponting C.P."/>
        </authorList>
    </citation>
    <scope>NUCLEOTIDE SEQUENCE [LARGE SCALE GENOMIC DNA]</scope>
    <source>
        <strain evidence="8 10">C57BL/6J</strain>
    </source>
</reference>
<keyword evidence="3 6" id="KW-1133">Transmembrane helix</keyword>
<evidence type="ECO:0000256" key="6">
    <source>
        <dbReference type="SAM" id="Phobius"/>
    </source>
</evidence>
<dbReference type="RefSeq" id="NP_001365189.1">
    <property type="nucleotide sequence ID" value="NM_001378260.1"/>
</dbReference>
<dbReference type="FunCoup" id="A0A1B0GT45">
    <property type="interactions" value="24"/>
</dbReference>
<dbReference type="InterPro" id="IPR031368">
    <property type="entry name" value="SPEM1_N"/>
</dbReference>
<keyword evidence="11" id="KW-1267">Proteomics identification</keyword>
<feature type="transmembrane region" description="Helical" evidence="6">
    <location>
        <begin position="27"/>
        <end position="48"/>
    </location>
</feature>
<evidence type="ECO:0007829" key="11">
    <source>
        <dbReference type="ProteomicsDB" id="A0A1B0GT45"/>
    </source>
</evidence>
<dbReference type="GlyGen" id="A0A1B0GT45">
    <property type="glycosylation" value="5 sites"/>
</dbReference>
<feature type="compositionally biased region" description="Polar residues" evidence="5">
    <location>
        <begin position="694"/>
        <end position="714"/>
    </location>
</feature>
<evidence type="ECO:0000256" key="5">
    <source>
        <dbReference type="SAM" id="MobiDB-lite"/>
    </source>
</evidence>
<dbReference type="OrthoDB" id="9535405at2759"/>
<proteinExistence type="evidence at protein level"/>
<feature type="compositionally biased region" description="Polar residues" evidence="5">
    <location>
        <begin position="137"/>
        <end position="161"/>
    </location>
</feature>
<evidence type="ECO:0000256" key="2">
    <source>
        <dbReference type="ARBA" id="ARBA00022692"/>
    </source>
</evidence>